<evidence type="ECO:0000313" key="6">
    <source>
        <dbReference type="EMBL" id="ATX76426.1"/>
    </source>
</evidence>
<keyword evidence="1" id="KW-0677">Repeat</keyword>
<dbReference type="EMBL" id="CP011797">
    <property type="protein sequence ID" value="ATX76426.1"/>
    <property type="molecule type" value="Genomic_DNA"/>
</dbReference>
<feature type="domain" description="Teneurin-like YD-shell" evidence="4">
    <location>
        <begin position="171"/>
        <end position="337"/>
    </location>
</feature>
<dbReference type="InterPro" id="IPR050708">
    <property type="entry name" value="T6SS_VgrG/RHS"/>
</dbReference>
<dbReference type="PANTHER" id="PTHR32305:SF15">
    <property type="entry name" value="PROTEIN RHSA-RELATED"/>
    <property type="match status" value="1"/>
</dbReference>
<dbReference type="RefSeq" id="WP_145980244.1">
    <property type="nucleotide sequence ID" value="NZ_CP011797.1"/>
</dbReference>
<evidence type="ECO:0000313" key="7">
    <source>
        <dbReference type="Proteomes" id="UP000229757"/>
    </source>
</evidence>
<dbReference type="AlphaFoldDB" id="A0A2K8KU56"/>
<reference evidence="6 7" key="1">
    <citation type="journal article" date="2017" name="Environ. Microbiol.">
        <title>Genomic and physiological analyses of 'Reinekea forsetii' reveal a versatile opportunistic lifestyle during spring algae blooms.</title>
        <authorList>
            <person name="Avci B."/>
            <person name="Hahnke R.L."/>
            <person name="Chafee M."/>
            <person name="Fischer T."/>
            <person name="Gruber-Vodicka H."/>
            <person name="Tegetmeyer H.E."/>
            <person name="Harder J."/>
            <person name="Fuchs B.M."/>
            <person name="Amann R.I."/>
            <person name="Teeling H."/>
        </authorList>
    </citation>
    <scope>NUCLEOTIDE SEQUENCE [LARGE SCALE GENOMIC DNA]</scope>
    <source>
        <strain evidence="6 7">Hel1_31_D35</strain>
    </source>
</reference>
<keyword evidence="2" id="KW-0732">Signal</keyword>
<protein>
    <submittedName>
        <fullName evidence="6">Type IV secretion protein Rhs</fullName>
    </submittedName>
</protein>
<dbReference type="NCBIfam" id="TIGR01643">
    <property type="entry name" value="YD_repeat_2x"/>
    <property type="match status" value="2"/>
</dbReference>
<dbReference type="KEGG" id="rfo:REIFOR_01280"/>
<name>A0A2K8KU56_9GAMM</name>
<feature type="domain" description="RHS protein conserved region" evidence="3">
    <location>
        <begin position="981"/>
        <end position="1016"/>
    </location>
</feature>
<dbReference type="PRINTS" id="PR00394">
    <property type="entry name" value="RHSPROTEIN"/>
</dbReference>
<dbReference type="Pfam" id="PF25275">
    <property type="entry name" value="Golvesin_C"/>
    <property type="match status" value="2"/>
</dbReference>
<dbReference type="InterPro" id="IPR056823">
    <property type="entry name" value="TEN-like_YD-shell"/>
</dbReference>
<feature type="domain" description="Golvesin/Xly CBD-like" evidence="5">
    <location>
        <begin position="874"/>
        <end position="968"/>
    </location>
</feature>
<organism evidence="6 7">
    <name type="scientific">Reinekea forsetii</name>
    <dbReference type="NCBI Taxonomy" id="1336806"/>
    <lineage>
        <taxon>Bacteria</taxon>
        <taxon>Pseudomonadati</taxon>
        <taxon>Pseudomonadota</taxon>
        <taxon>Gammaproteobacteria</taxon>
        <taxon>Oceanospirillales</taxon>
        <taxon>Saccharospirillaceae</taxon>
        <taxon>Reinekea</taxon>
    </lineage>
</organism>
<gene>
    <name evidence="6" type="ORF">REIFOR_01280</name>
</gene>
<evidence type="ECO:0000259" key="4">
    <source>
        <dbReference type="Pfam" id="PF25023"/>
    </source>
</evidence>
<dbReference type="InterPro" id="IPR033803">
    <property type="entry name" value="CBD-like_Golvesin-Xly"/>
</dbReference>
<evidence type="ECO:0000259" key="5">
    <source>
        <dbReference type="Pfam" id="PF25275"/>
    </source>
</evidence>
<evidence type="ECO:0000256" key="2">
    <source>
        <dbReference type="SAM" id="SignalP"/>
    </source>
</evidence>
<accession>A0A2K8KU56</accession>
<dbReference type="Pfam" id="PF03527">
    <property type="entry name" value="RHS"/>
    <property type="match status" value="1"/>
</dbReference>
<dbReference type="NCBIfam" id="TIGR03696">
    <property type="entry name" value="Rhs_assc_core"/>
    <property type="match status" value="1"/>
</dbReference>
<dbReference type="PANTHER" id="PTHR32305">
    <property type="match status" value="1"/>
</dbReference>
<dbReference type="InterPro" id="IPR022385">
    <property type="entry name" value="Rhs_assc_core"/>
</dbReference>
<dbReference type="Gene3D" id="2.180.10.10">
    <property type="entry name" value="RHS repeat-associated core"/>
    <property type="match status" value="3"/>
</dbReference>
<feature type="domain" description="Golvesin/Xly CBD-like" evidence="5">
    <location>
        <begin position="749"/>
        <end position="866"/>
    </location>
</feature>
<feature type="chain" id="PRO_5014629319" evidence="2">
    <location>
        <begin position="31"/>
        <end position="1232"/>
    </location>
</feature>
<dbReference type="Proteomes" id="UP000229757">
    <property type="component" value="Chromosome"/>
</dbReference>
<keyword evidence="7" id="KW-1185">Reference proteome</keyword>
<sequence length="1232" mass="134851">MNYRKGVTLRVSSLALAVILAIGAGPMAFAGRSTDYTYNELGQMTSIDGPRTDVADITYYHYEIATANLLSTTNAAGHTTTYSNYTRGGLAQTITTPNGAQIHLQYRFDGKVLQQDVVTQEGTQTTKYTYDAAVNLTKVQLPDGHSLTYVYDRGQRLIGIENDLGERIDYQLDSAGNITEQTVRNSSGSIVRQHQQVFDDLSRVRQVVGGTDGQTTERGYDADSRLTQIIDAKNNPPTQNTYDSLNRLTRMVDSANGVTSLTYNAHGLIATVTDPRGLVTRYDYNGYGELAAINSPDTGITTFETDNNGNVTQRIDARGTEVQFSYDALDRLTEQRYPADATKNILFEYDDTGTGPNGQTNYGLGQLTRITYYGGQIDYQFDQLGRLVAEQRSIGGQSYLTEYRFNTVGQLSELVYPSGRIVHYSYGSQGRLNRLTTQEHNTAPDQILVDNLDYLPFGPVTGFDYGNGITQSYTFDLDYRLTGLTSAVQDWVYRYDLNSNIEQILDSQDSTHDQVYQYDALNRLIAADGPYGDYRYQYDPVGNRTERQKIWLETTELEAYQYTAEANQLNQVDSTETNNGNTTQTDSRLFAYSETGQLLLDINNDRTLDLHYDENDRLAQADVYGAALKTTTYQYNPLGQRIVQSQNGKTQHIHYNAQGQRLAESDANGDLIREYLYLGNQPIAMVVANAGTEANQASTPVEPWILDSEAANTRITGVWRVSSHYPGYQGTGYRFSPANQSITSSNTIDTDQATLVGTWHTSTATPGYIGPNYRYAAKGDGTTSATWPVAANGNKDLWVIYTSGSNRASNATYTVHHANGQTNVTVDQSQNGGTWALLGNFNLDANSKVVLTNLANSYVIADGIRIGDDSNNPEYASVTWLITVPQTGRYKVYGTWNSGSSRASNAKYTINAGPNQHTSIQNQRLNGGQWNLLGEYSFDIADNANGQNNVSLSAEANGYLIADAIKLELIEDNQPTPIGLFFIHNDHLGTPKRLTDTQGEVVWSLQTTPFGEIHEEIANGITLLNGFPGQYRDSETGLSYNYYRDYDPSIGRYIQSDPIRLGGGLNTYGYVGGNPLTFADPSGLVKWQGKTASVGASLIVGASIQAFTLTSECINGTQKKVGVWAFGPQVGAGLGIFPPTGVTGGDFTIEDGHETPTPGVFNSGLFGFTAYSQGVSVGFAGYSNTIISFGNGITSVGYMDATAPGSVEFNFSTVMKGSSIISSIEELYCTCE</sequence>
<dbReference type="Pfam" id="PF25023">
    <property type="entry name" value="TEN_YD-shell"/>
    <property type="match status" value="1"/>
</dbReference>
<dbReference type="InterPro" id="IPR001826">
    <property type="entry name" value="RHS"/>
</dbReference>
<evidence type="ECO:0000256" key="1">
    <source>
        <dbReference type="ARBA" id="ARBA00022737"/>
    </source>
</evidence>
<feature type="signal peptide" evidence="2">
    <location>
        <begin position="1"/>
        <end position="30"/>
    </location>
</feature>
<proteinExistence type="predicted"/>
<evidence type="ECO:0000259" key="3">
    <source>
        <dbReference type="Pfam" id="PF03527"/>
    </source>
</evidence>
<dbReference type="OrthoDB" id="9815414at2"/>
<dbReference type="InterPro" id="IPR006530">
    <property type="entry name" value="YD"/>
</dbReference>